<name>A0A383UQZ2_BLUHO</name>
<sequence length="123" mass="14123">MFYSLIEKNMSGRIFSIYKRMNLKATNISNFLPLVSSIFSNSTDVEIWGHLTNLVDEIEPLTPQQYDESSSQHPNAQHIYTTAQIKGADETMDIFKDALRKELNGIVFEDVKGLYKKSFEEPL</sequence>
<organism evidence="1 2">
    <name type="scientific">Blumeria hordei</name>
    <name type="common">Barley powdery mildew</name>
    <name type="synonym">Blumeria graminis f. sp. hordei</name>
    <dbReference type="NCBI Taxonomy" id="2867405"/>
    <lineage>
        <taxon>Eukaryota</taxon>
        <taxon>Fungi</taxon>
        <taxon>Dikarya</taxon>
        <taxon>Ascomycota</taxon>
        <taxon>Pezizomycotina</taxon>
        <taxon>Leotiomycetes</taxon>
        <taxon>Erysiphales</taxon>
        <taxon>Erysiphaceae</taxon>
        <taxon>Blumeria</taxon>
    </lineage>
</organism>
<dbReference type="VEuPathDB" id="FungiDB:BLGHR1_12905"/>
<gene>
    <name evidence="1" type="ORF">BLGHR1_12905</name>
</gene>
<proteinExistence type="predicted"/>
<reference evidence="1 2" key="1">
    <citation type="submission" date="2017-11" db="EMBL/GenBank/DDBJ databases">
        <authorList>
            <person name="Kracher B."/>
        </authorList>
    </citation>
    <scope>NUCLEOTIDE SEQUENCE [LARGE SCALE GENOMIC DNA]</scope>
    <source>
        <strain evidence="1 2">RACE1</strain>
    </source>
</reference>
<protein>
    <submittedName>
        <fullName evidence="1">Uncharacterized protein</fullName>
    </submittedName>
</protein>
<evidence type="ECO:0000313" key="1">
    <source>
        <dbReference type="EMBL" id="SZF02128.1"/>
    </source>
</evidence>
<dbReference type="EMBL" id="UNSH01000041">
    <property type="protein sequence ID" value="SZF02128.1"/>
    <property type="molecule type" value="Genomic_DNA"/>
</dbReference>
<evidence type="ECO:0000313" key="2">
    <source>
        <dbReference type="Proteomes" id="UP000275772"/>
    </source>
</evidence>
<dbReference type="AlphaFoldDB" id="A0A383UQZ2"/>
<accession>A0A383UQZ2</accession>
<dbReference type="Proteomes" id="UP000275772">
    <property type="component" value="Unassembled WGS sequence"/>
</dbReference>